<comment type="caution">
    <text evidence="2">The sequence shown here is derived from an EMBL/GenBank/DDBJ whole genome shotgun (WGS) entry which is preliminary data.</text>
</comment>
<evidence type="ECO:0000256" key="1">
    <source>
        <dbReference type="SAM" id="MobiDB-lite"/>
    </source>
</evidence>
<organism evidence="2 3">
    <name type="scientific">Rhizophlyctis rosea</name>
    <dbReference type="NCBI Taxonomy" id="64517"/>
    <lineage>
        <taxon>Eukaryota</taxon>
        <taxon>Fungi</taxon>
        <taxon>Fungi incertae sedis</taxon>
        <taxon>Chytridiomycota</taxon>
        <taxon>Chytridiomycota incertae sedis</taxon>
        <taxon>Chytridiomycetes</taxon>
        <taxon>Rhizophlyctidales</taxon>
        <taxon>Rhizophlyctidaceae</taxon>
        <taxon>Rhizophlyctis</taxon>
    </lineage>
</organism>
<dbReference type="AlphaFoldDB" id="A0AAD5SC36"/>
<gene>
    <name evidence="2" type="ORF">HK097_007283</name>
</gene>
<proteinExistence type="predicted"/>
<protein>
    <submittedName>
        <fullName evidence="2">Uncharacterized protein</fullName>
    </submittedName>
</protein>
<feature type="compositionally biased region" description="Low complexity" evidence="1">
    <location>
        <begin position="224"/>
        <end position="238"/>
    </location>
</feature>
<evidence type="ECO:0000313" key="3">
    <source>
        <dbReference type="Proteomes" id="UP001212841"/>
    </source>
</evidence>
<feature type="compositionally biased region" description="Acidic residues" evidence="1">
    <location>
        <begin position="258"/>
        <end position="272"/>
    </location>
</feature>
<accession>A0AAD5SC36</accession>
<dbReference type="Gene3D" id="3.90.70.10">
    <property type="entry name" value="Cysteine proteinases"/>
    <property type="match status" value="1"/>
</dbReference>
<evidence type="ECO:0000313" key="2">
    <source>
        <dbReference type="EMBL" id="KAJ3051695.1"/>
    </source>
</evidence>
<feature type="region of interest" description="Disordered" evidence="1">
    <location>
        <begin position="199"/>
        <end position="272"/>
    </location>
</feature>
<keyword evidence="3" id="KW-1185">Reference proteome</keyword>
<dbReference type="CDD" id="cd02257">
    <property type="entry name" value="Peptidase_C19"/>
    <property type="match status" value="1"/>
</dbReference>
<reference evidence="2" key="1">
    <citation type="submission" date="2020-05" db="EMBL/GenBank/DDBJ databases">
        <title>Phylogenomic resolution of chytrid fungi.</title>
        <authorList>
            <person name="Stajich J.E."/>
            <person name="Amses K."/>
            <person name="Simmons R."/>
            <person name="Seto K."/>
            <person name="Myers J."/>
            <person name="Bonds A."/>
            <person name="Quandt C.A."/>
            <person name="Barry K."/>
            <person name="Liu P."/>
            <person name="Grigoriev I."/>
            <person name="Longcore J.E."/>
            <person name="James T.Y."/>
        </authorList>
    </citation>
    <scope>NUCLEOTIDE SEQUENCE</scope>
    <source>
        <strain evidence="2">JEL0318</strain>
    </source>
</reference>
<dbReference type="Proteomes" id="UP001212841">
    <property type="component" value="Unassembled WGS sequence"/>
</dbReference>
<feature type="non-terminal residue" evidence="2">
    <location>
        <position position="504"/>
    </location>
</feature>
<feature type="compositionally biased region" description="Polar residues" evidence="1">
    <location>
        <begin position="288"/>
        <end position="304"/>
    </location>
</feature>
<dbReference type="EMBL" id="JADGJD010000367">
    <property type="protein sequence ID" value="KAJ3051695.1"/>
    <property type="molecule type" value="Genomic_DNA"/>
</dbReference>
<name>A0AAD5SC36_9FUNG</name>
<feature type="region of interest" description="Disordered" evidence="1">
    <location>
        <begin position="284"/>
        <end position="304"/>
    </location>
</feature>
<sequence length="504" mass="54575">RHPYGLPNPATTPTSRSIRSAINAFLQVFVALPGLDEELPVQFGGDARVEGFVKCVRGLRGDAAEGECCDVEILGGVEWWVGECSEGFCGSRSGGCEEGIGMDDVSGGTADSFDCSSSDSSVRRIDSGIGSALFQASPPRHPPHKSSLTLFTAPSSTQSIAYQIRSNFTHTLNPLLTSILPRTRFGRRFEYSLINITPSKSLSPTETETDSAVDVEGHWDEGSSSRSNSDSGSGTESPPRAPSPSPSLPAESPPEYCGDGEESAGQEDEEERDDMFYDVCERDDSFERTSPPTSPAPSQVQQHNTTTPMVLELNVPPVTDLGRDKTTLVQLLMQRLGHPSVSSPSVENGAEWRFTKLPKCLVVLFKRDAPIVPTTVVIPTRSPHTTHTISHITQNQQSQYPTVHLPLELDLSSLLHHPSSLSHPAAPQKTFYNLHGFITHLPTSTSQHSSTKEEEEEANFIAYTRISGGPIWYRCDGEKVGEVELGVGGVESRGVVLGVYRVVS</sequence>